<keyword evidence="9" id="KW-1185">Reference proteome</keyword>
<dbReference type="InterPro" id="IPR051718">
    <property type="entry name" value="ARF_GTPase-activating"/>
</dbReference>
<protein>
    <recommendedName>
        <fullName evidence="7">Arf-GAP domain-containing protein</fullName>
    </recommendedName>
</protein>
<dbReference type="InterPro" id="IPR044732">
    <property type="entry name" value="ArfGAP_SMAP1-like"/>
</dbReference>
<feature type="region of interest" description="Disordered" evidence="6">
    <location>
        <begin position="301"/>
        <end position="395"/>
    </location>
</feature>
<dbReference type="Proteomes" id="UP000242875">
    <property type="component" value="Unassembled WGS sequence"/>
</dbReference>
<evidence type="ECO:0000313" key="8">
    <source>
        <dbReference type="EMBL" id="OZJ02719.1"/>
    </source>
</evidence>
<dbReference type="Gene3D" id="1.10.220.150">
    <property type="entry name" value="Arf GTPase activating protein"/>
    <property type="match status" value="1"/>
</dbReference>
<evidence type="ECO:0000256" key="2">
    <source>
        <dbReference type="ARBA" id="ARBA00022723"/>
    </source>
</evidence>
<sequence length="395" mass="42073">MSTRTARTADRSVAEKNAKLLKALLQRPDNKHCADCRRKDPRWASWNIGIFVCIRCSGIHRAMGTHIMKSVDLDSWTVEQVENMVQWGNETANKYWEANLKGGPPSESNIEAWIRTKYENKRWAMKGPIPDPATLRSGDAEVPQTLDTAAVENRSTRAPAKAASESLLNLDDFVSSTQPSSVSGHSSPTPQLRGADLFQSTATALRQSAGSSSAPATPSPHHASAPASSGKPDISSIMSLYQKNPSSTQLDQNGSTRASSAFDLFAGISNVPPMTQSTTGFGNFQGSSAFGNNSDDFGLFASATVPNGGQATGNMPSGSSWGVQEPQYHQPQPTSQAMFMNSSNFSQTPSSLSGMPQGGQFFSSNSSSPAFGASSGHPQRKPATDAFSDIVNFGK</sequence>
<evidence type="ECO:0000256" key="4">
    <source>
        <dbReference type="ARBA" id="ARBA00022833"/>
    </source>
</evidence>
<dbReference type="PANTHER" id="PTHR45705:SF1">
    <property type="entry name" value="FI20236P1"/>
    <property type="match status" value="1"/>
</dbReference>
<evidence type="ECO:0000256" key="1">
    <source>
        <dbReference type="ARBA" id="ARBA00022468"/>
    </source>
</evidence>
<feature type="compositionally biased region" description="Polar residues" evidence="6">
    <location>
        <begin position="304"/>
        <end position="354"/>
    </location>
</feature>
<dbReference type="InterPro" id="IPR037278">
    <property type="entry name" value="ARFGAP/RecO"/>
</dbReference>
<organism evidence="8 9">
    <name type="scientific">Bifiguratus adelaidae</name>
    <dbReference type="NCBI Taxonomy" id="1938954"/>
    <lineage>
        <taxon>Eukaryota</taxon>
        <taxon>Fungi</taxon>
        <taxon>Fungi incertae sedis</taxon>
        <taxon>Mucoromycota</taxon>
        <taxon>Mucoromycotina</taxon>
        <taxon>Endogonomycetes</taxon>
        <taxon>Endogonales</taxon>
        <taxon>Endogonales incertae sedis</taxon>
        <taxon>Bifiguratus</taxon>
    </lineage>
</organism>
<evidence type="ECO:0000256" key="3">
    <source>
        <dbReference type="ARBA" id="ARBA00022771"/>
    </source>
</evidence>
<keyword evidence="1" id="KW-0343">GTPase activation</keyword>
<name>A0A261XWH6_9FUNG</name>
<evidence type="ECO:0000313" key="9">
    <source>
        <dbReference type="Proteomes" id="UP000242875"/>
    </source>
</evidence>
<dbReference type="Pfam" id="PF01412">
    <property type="entry name" value="ArfGap"/>
    <property type="match status" value="1"/>
</dbReference>
<dbReference type="SMART" id="SM00105">
    <property type="entry name" value="ArfGap"/>
    <property type="match status" value="1"/>
</dbReference>
<reference evidence="8 9" key="1">
    <citation type="journal article" date="2017" name="Mycologia">
        <title>Bifiguratus adelaidae, gen. et sp. nov., a new member of Mucoromycotina in endophytic and soil-dwelling habitats.</title>
        <authorList>
            <person name="Torres-Cruz T.J."/>
            <person name="Billingsley Tobias T.L."/>
            <person name="Almatruk M."/>
            <person name="Hesse C."/>
            <person name="Kuske C.R."/>
            <person name="Desiro A."/>
            <person name="Benucci G.M."/>
            <person name="Bonito G."/>
            <person name="Stajich J.E."/>
            <person name="Dunlap C."/>
            <person name="Arnold A.E."/>
            <person name="Porras-Alfaro A."/>
        </authorList>
    </citation>
    <scope>NUCLEOTIDE SEQUENCE [LARGE SCALE GENOMIC DNA]</scope>
    <source>
        <strain evidence="8 9">AZ0501</strain>
    </source>
</reference>
<accession>A0A261XWH6</accession>
<dbReference type="PANTHER" id="PTHR45705">
    <property type="entry name" value="FI20236P1"/>
    <property type="match status" value="1"/>
</dbReference>
<comment type="caution">
    <text evidence="8">The sequence shown here is derived from an EMBL/GenBank/DDBJ whole genome shotgun (WGS) entry which is preliminary data.</text>
</comment>
<feature type="compositionally biased region" description="Low complexity" evidence="6">
    <location>
        <begin position="358"/>
        <end position="376"/>
    </location>
</feature>
<dbReference type="OrthoDB" id="10266696at2759"/>
<dbReference type="FunFam" id="1.10.220.150:FF:000009">
    <property type="entry name" value="stromal membrane-associated protein 1 isoform X1"/>
    <property type="match status" value="1"/>
</dbReference>
<feature type="domain" description="Arf-GAP" evidence="7">
    <location>
        <begin position="18"/>
        <end position="123"/>
    </location>
</feature>
<evidence type="ECO:0000259" key="7">
    <source>
        <dbReference type="PROSITE" id="PS50115"/>
    </source>
</evidence>
<keyword evidence="3 5" id="KW-0863">Zinc-finger</keyword>
<dbReference type="InterPro" id="IPR001164">
    <property type="entry name" value="ArfGAP_dom"/>
</dbReference>
<dbReference type="EMBL" id="MVBO01000131">
    <property type="protein sequence ID" value="OZJ02719.1"/>
    <property type="molecule type" value="Genomic_DNA"/>
</dbReference>
<evidence type="ECO:0000256" key="5">
    <source>
        <dbReference type="PROSITE-ProRule" id="PRU00288"/>
    </source>
</evidence>
<evidence type="ECO:0000256" key="6">
    <source>
        <dbReference type="SAM" id="MobiDB-lite"/>
    </source>
</evidence>
<keyword evidence="4" id="KW-0862">Zinc</keyword>
<keyword evidence="2" id="KW-0479">Metal-binding</keyword>
<proteinExistence type="predicted"/>
<dbReference type="PROSITE" id="PS50115">
    <property type="entry name" value="ARFGAP"/>
    <property type="match status" value="1"/>
</dbReference>
<dbReference type="GO" id="GO:0008270">
    <property type="term" value="F:zinc ion binding"/>
    <property type="evidence" value="ECO:0007669"/>
    <property type="project" value="UniProtKB-KW"/>
</dbReference>
<feature type="region of interest" description="Disordered" evidence="6">
    <location>
        <begin position="203"/>
        <end position="235"/>
    </location>
</feature>
<dbReference type="CDD" id="cd08839">
    <property type="entry name" value="ArfGap_SMAP"/>
    <property type="match status" value="1"/>
</dbReference>
<dbReference type="GO" id="GO:0005096">
    <property type="term" value="F:GTPase activator activity"/>
    <property type="evidence" value="ECO:0007669"/>
    <property type="project" value="UniProtKB-KW"/>
</dbReference>
<dbReference type="PRINTS" id="PR00405">
    <property type="entry name" value="REVINTRACTNG"/>
</dbReference>
<dbReference type="InterPro" id="IPR038508">
    <property type="entry name" value="ArfGAP_dom_sf"/>
</dbReference>
<dbReference type="SUPFAM" id="SSF57863">
    <property type="entry name" value="ArfGap/RecO-like zinc finger"/>
    <property type="match status" value="1"/>
</dbReference>
<gene>
    <name evidence="8" type="ORF">BZG36_03862</name>
</gene>
<dbReference type="AlphaFoldDB" id="A0A261XWH6"/>
<dbReference type="GO" id="GO:0005737">
    <property type="term" value="C:cytoplasm"/>
    <property type="evidence" value="ECO:0007669"/>
    <property type="project" value="TreeGrafter"/>
</dbReference>
<feature type="compositionally biased region" description="Low complexity" evidence="6">
    <location>
        <begin position="208"/>
        <end position="230"/>
    </location>
</feature>